<accession>A0ABW6WWR4</accession>
<comment type="caution">
    <text evidence="1">The sequence shown here is derived from an EMBL/GenBank/DDBJ whole genome shotgun (WGS) entry which is preliminary data.</text>
</comment>
<dbReference type="Proteomes" id="UP001602245">
    <property type="component" value="Unassembled WGS sequence"/>
</dbReference>
<gene>
    <name evidence="1" type="ORF">ACFY35_49935</name>
</gene>
<dbReference type="PANTHER" id="PTHR41913">
    <property type="entry name" value="DUF1684 DOMAIN-CONTAINING PROTEIN"/>
    <property type="match status" value="1"/>
</dbReference>
<proteinExistence type="predicted"/>
<protein>
    <submittedName>
        <fullName evidence="1">DUF1684 domain-containing protein</fullName>
    </submittedName>
</protein>
<dbReference type="InterPro" id="IPR012467">
    <property type="entry name" value="DUF1684"/>
</dbReference>
<dbReference type="EMBL" id="JBIAZU010000012">
    <property type="protein sequence ID" value="MFF5297605.1"/>
    <property type="molecule type" value="Genomic_DNA"/>
</dbReference>
<organism evidence="1 2">
    <name type="scientific">Paractinoplanes globisporus</name>
    <dbReference type="NCBI Taxonomy" id="113565"/>
    <lineage>
        <taxon>Bacteria</taxon>
        <taxon>Bacillati</taxon>
        <taxon>Actinomycetota</taxon>
        <taxon>Actinomycetes</taxon>
        <taxon>Micromonosporales</taxon>
        <taxon>Micromonosporaceae</taxon>
        <taxon>Paractinoplanes</taxon>
    </lineage>
</organism>
<name>A0ABW6WWR4_9ACTN</name>
<sequence length="265" mass="28574">MDKEEWAVWHAEHERRRSAPHGFLAVTGLHWPAATPERFDDVPGAWSAGPDGVTVTLDEGEELTLGDRPLGPGTHDLGKVDEEGVTAEFGDEGAIAEIARRGSGVIVRPRHPGHRTRLAYEGTPTFPPDERWLVPARFVPYEAPRPVTLGTVIDGLTDDDVAEGRVEFTIGGRPMSLTVFPGGVPGTLTTLFTDATSGVTTHPASRRLPVPRPAPDGTLTLDFNRATNLPCAYTEFATCALAPPENRLPIAVEAGERTPVRSARR</sequence>
<dbReference type="Pfam" id="PF07920">
    <property type="entry name" value="DUF1684"/>
    <property type="match status" value="1"/>
</dbReference>
<evidence type="ECO:0000313" key="2">
    <source>
        <dbReference type="Proteomes" id="UP001602245"/>
    </source>
</evidence>
<dbReference type="RefSeq" id="WP_020513900.1">
    <property type="nucleotide sequence ID" value="NZ_JBIAZU010000012.1"/>
</dbReference>
<dbReference type="PANTHER" id="PTHR41913:SF1">
    <property type="entry name" value="DUF1684 DOMAIN-CONTAINING PROTEIN"/>
    <property type="match status" value="1"/>
</dbReference>
<keyword evidence="2" id="KW-1185">Reference proteome</keyword>
<evidence type="ECO:0000313" key="1">
    <source>
        <dbReference type="EMBL" id="MFF5297605.1"/>
    </source>
</evidence>
<reference evidence="1 2" key="1">
    <citation type="submission" date="2024-10" db="EMBL/GenBank/DDBJ databases">
        <title>The Natural Products Discovery Center: Release of the First 8490 Sequenced Strains for Exploring Actinobacteria Biosynthetic Diversity.</title>
        <authorList>
            <person name="Kalkreuter E."/>
            <person name="Kautsar S.A."/>
            <person name="Yang D."/>
            <person name="Bader C.D."/>
            <person name="Teijaro C.N."/>
            <person name="Fluegel L."/>
            <person name="Davis C.M."/>
            <person name="Simpson J.R."/>
            <person name="Lauterbach L."/>
            <person name="Steele A.D."/>
            <person name="Gui C."/>
            <person name="Meng S."/>
            <person name="Li G."/>
            <person name="Viehrig K."/>
            <person name="Ye F."/>
            <person name="Su P."/>
            <person name="Kiefer A.F."/>
            <person name="Nichols A."/>
            <person name="Cepeda A.J."/>
            <person name="Yan W."/>
            <person name="Fan B."/>
            <person name="Jiang Y."/>
            <person name="Adhikari A."/>
            <person name="Zheng C.-J."/>
            <person name="Schuster L."/>
            <person name="Cowan T.M."/>
            <person name="Smanski M.J."/>
            <person name="Chevrette M.G."/>
            <person name="De Carvalho L.P.S."/>
            <person name="Shen B."/>
        </authorList>
    </citation>
    <scope>NUCLEOTIDE SEQUENCE [LARGE SCALE GENOMIC DNA]</scope>
    <source>
        <strain evidence="1 2">NPDC000087</strain>
    </source>
</reference>